<dbReference type="KEGG" id="dmi:Desmer_2296"/>
<dbReference type="Pfam" id="PF16244">
    <property type="entry name" value="DUF4901"/>
    <property type="match status" value="2"/>
</dbReference>
<name>J7IRE7_DESMD</name>
<dbReference type="InterPro" id="IPR001119">
    <property type="entry name" value="SLH_dom"/>
</dbReference>
<organism evidence="3 4">
    <name type="scientific">Desulfosporosinus meridiei (strain ATCC BAA-275 / DSM 13257 / KCTC 12902 / NCIMB 13706 / S10)</name>
    <dbReference type="NCBI Taxonomy" id="768704"/>
    <lineage>
        <taxon>Bacteria</taxon>
        <taxon>Bacillati</taxon>
        <taxon>Bacillota</taxon>
        <taxon>Clostridia</taxon>
        <taxon>Eubacteriales</taxon>
        <taxon>Desulfitobacteriaceae</taxon>
        <taxon>Desulfosporosinus</taxon>
    </lineage>
</organism>
<dbReference type="Proteomes" id="UP000005262">
    <property type="component" value="Chromosome"/>
</dbReference>
<dbReference type="HOGENOM" id="CLU_019560_0_0_9"/>
<evidence type="ECO:0000313" key="4">
    <source>
        <dbReference type="Proteomes" id="UP000005262"/>
    </source>
</evidence>
<feature type="domain" description="SLH" evidence="2">
    <location>
        <begin position="668"/>
        <end position="730"/>
    </location>
</feature>
<evidence type="ECO:0000259" key="2">
    <source>
        <dbReference type="PROSITE" id="PS51272"/>
    </source>
</evidence>
<dbReference type="eggNOG" id="ENOG502ZA5A">
    <property type="taxonomic scope" value="Bacteria"/>
</dbReference>
<evidence type="ECO:0000256" key="1">
    <source>
        <dbReference type="ARBA" id="ARBA00022737"/>
    </source>
</evidence>
<reference evidence="3 4" key="1">
    <citation type="journal article" date="2012" name="J. Bacteriol.">
        <title>Complete genome sequences of Desulfosporosinus orientis DSM765T, Desulfosporosinus youngiae DSM17734T, Desulfosporosinus meridiei DSM13257T, and Desulfosporosinus acidiphilus DSM22704T.</title>
        <authorList>
            <person name="Pester M."/>
            <person name="Brambilla E."/>
            <person name="Alazard D."/>
            <person name="Rattei T."/>
            <person name="Weinmaier T."/>
            <person name="Han J."/>
            <person name="Lucas S."/>
            <person name="Lapidus A."/>
            <person name="Cheng J.F."/>
            <person name="Goodwin L."/>
            <person name="Pitluck S."/>
            <person name="Peters L."/>
            <person name="Ovchinnikova G."/>
            <person name="Teshima H."/>
            <person name="Detter J.C."/>
            <person name="Han C.S."/>
            <person name="Tapia R."/>
            <person name="Land M.L."/>
            <person name="Hauser L."/>
            <person name="Kyrpides N.C."/>
            <person name="Ivanova N.N."/>
            <person name="Pagani I."/>
            <person name="Huntmann M."/>
            <person name="Wei C.L."/>
            <person name="Davenport K.W."/>
            <person name="Daligault H."/>
            <person name="Chain P.S."/>
            <person name="Chen A."/>
            <person name="Mavromatis K."/>
            <person name="Markowitz V."/>
            <person name="Szeto E."/>
            <person name="Mikhailova N."/>
            <person name="Pati A."/>
            <person name="Wagner M."/>
            <person name="Woyke T."/>
            <person name="Ollivier B."/>
            <person name="Klenk H.P."/>
            <person name="Spring S."/>
            <person name="Loy A."/>
        </authorList>
    </citation>
    <scope>NUCLEOTIDE SEQUENCE [LARGE SCALE GENOMIC DNA]</scope>
    <source>
        <strain evidence="4">ATCC BAA-275 / DSM 13257 / NCIMB 13706 / S10</strain>
    </source>
</reference>
<accession>J7IRE7</accession>
<sequence>MFRKIRHLNIVVIFMLLLQLAVYPANTLGSEKASITVEQAVQIVKDNFSIPEKYSRMSTGYNKYNDRATYNIDWSSMEQPHGSFNAMVDATTGDILNINQWEESFRPSFKLPVLSVEDAEKIATDLISKLASKYQSEMKLVKDDQQVLELNNSQPFAYNFRWIRIVDGIPFPGNGVNVSVRGDNGQVRDYSFNWTHDLNFPAASNVISPETARQTFLDTPMLELQYFIPPLMNPEISEPQRVLLVYQLSNKYYGGSVDALSGKPVTLDDQAVGYKSMSAVSSISAATSTTIIPGVASQVAEASTSKDSPENSQQISQSEAVEIVKKAIKIPKEFVMQNSSLNPDWDNPSEQVWDLNWNTESFYMGEHRFIGARVNAKTGDLISFHMSYNTKPDDKAKTVTRKEAQEIADDFLKRIQPERFQLVKLESERFYGGNIPSYIQMFSYVRVVNGIPVSSNRINITVDTVAKQVINYNMNWSNIEFPSNADVLPINEATDRFLKMRPLELSYTLIYKQDGQKQEPRLVYQPNSNFTMYGPGMINAKTGEPMDWYGKTQSQWASSHKFTDIQGNYAEKEIGIVGLTGAFGEYGDTFRPDEKITAGSLLRGMITLEGNNRDLILADEDVLQIAKERGWLHEDLKLESELSRDDLSKIMIRLIKMEPSAKAKGIYAVPFTDANTIKPDSLGYIALAWGLGILKFDGNTLNPNQAVTRAEAAYALVHAYAIEQPQNPDMR</sequence>
<dbReference type="InterPro" id="IPR032599">
    <property type="entry name" value="YcdB/YcdC_rep_domain"/>
</dbReference>
<dbReference type="STRING" id="768704.Desmer_2296"/>
<keyword evidence="4" id="KW-1185">Reference proteome</keyword>
<dbReference type="RefSeq" id="WP_014903144.1">
    <property type="nucleotide sequence ID" value="NC_018515.1"/>
</dbReference>
<dbReference type="PROSITE" id="PS51272">
    <property type="entry name" value="SLH"/>
    <property type="match status" value="1"/>
</dbReference>
<proteinExistence type="predicted"/>
<keyword evidence="1" id="KW-0677">Repeat</keyword>
<gene>
    <name evidence="3" type="ordered locus">Desmer_2296</name>
</gene>
<dbReference type="AlphaFoldDB" id="J7IRE7"/>
<evidence type="ECO:0000313" key="3">
    <source>
        <dbReference type="EMBL" id="AFQ44230.1"/>
    </source>
</evidence>
<dbReference type="Pfam" id="PF00395">
    <property type="entry name" value="SLH"/>
    <property type="match status" value="1"/>
</dbReference>
<dbReference type="OrthoDB" id="2473368at2"/>
<reference evidence="4" key="2">
    <citation type="submission" date="2012-08" db="EMBL/GenBank/DDBJ databases">
        <title>Finished genome of Desulfosporosinus meridiei DSM 13257.</title>
        <authorList>
            <person name="Huntemann M."/>
            <person name="Wei C.-L."/>
            <person name="Han J."/>
            <person name="Detter J.C."/>
            <person name="Han C."/>
            <person name="Davenport K."/>
            <person name="Daligault H."/>
            <person name="Erkkila T."/>
            <person name="Gu W."/>
            <person name="Munk A.C.C."/>
            <person name="Teshima H."/>
            <person name="Xu Y."/>
            <person name="Chain P."/>
            <person name="Tapia R."/>
            <person name="Chen A."/>
            <person name="Krypides N."/>
            <person name="Mavromatis K."/>
            <person name="Markowitz V."/>
            <person name="Szeto E."/>
            <person name="Ivanova N."/>
            <person name="Mikhailova N."/>
            <person name="Ovchinnikova G."/>
            <person name="Pagani I."/>
            <person name="Pati A."/>
            <person name="Goodwin L."/>
            <person name="Peters L."/>
            <person name="Pitluck S."/>
            <person name="Woyke T."/>
            <person name="Pester M."/>
            <person name="Spring S."/>
            <person name="Ollivier B."/>
            <person name="Rattei T."/>
            <person name="Klenk H.-P."/>
            <person name="Wagner M."/>
            <person name="Loy A."/>
        </authorList>
    </citation>
    <scope>NUCLEOTIDE SEQUENCE [LARGE SCALE GENOMIC DNA]</scope>
    <source>
        <strain evidence="4">ATCC BAA-275 / DSM 13257 / NCIMB 13706 / S10</strain>
    </source>
</reference>
<dbReference type="EMBL" id="CP003629">
    <property type="protein sequence ID" value="AFQ44230.1"/>
    <property type="molecule type" value="Genomic_DNA"/>
</dbReference>
<protein>
    <submittedName>
        <fullName evidence="3">Putative S-layer protein</fullName>
    </submittedName>
</protein>